<keyword evidence="1" id="KW-0472">Membrane</keyword>
<dbReference type="KEGG" id="lgo:JCM16774_1540"/>
<reference evidence="2 3" key="1">
    <citation type="submission" date="2019-07" db="EMBL/GenBank/DDBJ databases">
        <title>Complete Genome Sequence of Leptotrichia goodfellowii Strain JCM 16774.</title>
        <authorList>
            <person name="Watanabe S."/>
            <person name="Cui L."/>
        </authorList>
    </citation>
    <scope>NUCLEOTIDE SEQUENCE [LARGE SCALE GENOMIC DNA]</scope>
    <source>
        <strain evidence="2 3">JCM16774</strain>
    </source>
</reference>
<dbReference type="RefSeq" id="WP_006807891.1">
    <property type="nucleotide sequence ID" value="NZ_AP019822.1"/>
</dbReference>
<evidence type="ECO:0000256" key="1">
    <source>
        <dbReference type="SAM" id="Phobius"/>
    </source>
</evidence>
<accession>A0A510JBW7</accession>
<proteinExistence type="predicted"/>
<gene>
    <name evidence="2" type="ORF">JCM16774_1540</name>
</gene>
<sequence>MSILILFWKFLIVFGLIWYVATIVIVGIKGFRNIKDMLEAVSHEKK</sequence>
<feature type="transmembrane region" description="Helical" evidence="1">
    <location>
        <begin position="6"/>
        <end position="28"/>
    </location>
</feature>
<dbReference type="EMBL" id="AP019822">
    <property type="protein sequence ID" value="BBM36596.1"/>
    <property type="molecule type" value="Genomic_DNA"/>
</dbReference>
<evidence type="ECO:0000313" key="3">
    <source>
        <dbReference type="Proteomes" id="UP000321606"/>
    </source>
</evidence>
<keyword evidence="1" id="KW-1133">Transmembrane helix</keyword>
<name>A0A510JBW7_9FUSO</name>
<dbReference type="Proteomes" id="UP000321606">
    <property type="component" value="Chromosome"/>
</dbReference>
<keyword evidence="1" id="KW-0812">Transmembrane</keyword>
<protein>
    <submittedName>
        <fullName evidence="2">Uncharacterized protein</fullName>
    </submittedName>
</protein>
<dbReference type="AlphaFoldDB" id="A0A510JBW7"/>
<evidence type="ECO:0000313" key="2">
    <source>
        <dbReference type="EMBL" id="BBM36596.1"/>
    </source>
</evidence>
<organism evidence="2 3">
    <name type="scientific">Pseudoleptotrichia goodfellowii</name>
    <dbReference type="NCBI Taxonomy" id="157692"/>
    <lineage>
        <taxon>Bacteria</taxon>
        <taxon>Fusobacteriati</taxon>
        <taxon>Fusobacteriota</taxon>
        <taxon>Fusobacteriia</taxon>
        <taxon>Fusobacteriales</taxon>
        <taxon>Leptotrichiaceae</taxon>
        <taxon>Pseudoleptotrichia</taxon>
    </lineage>
</organism>